<keyword evidence="1" id="KW-1133">Transmembrane helix</keyword>
<sequence>MKKSKVLTTYLIISGLLLTFIGGATLANPIAMKASAGIDISQNISVINDVRAASALFLAVALLTIIGAFRTKLTYTSNLVVSLLFLSLGLGRLISILSDGIPVDGLVKATGLEFILGIIGVFLFQKYKSVSN</sequence>
<proteinExistence type="predicted"/>
<comment type="caution">
    <text evidence="2">The sequence shown here is derived from an EMBL/GenBank/DDBJ whole genome shotgun (WGS) entry which is preliminary data.</text>
</comment>
<accession>A0A315ZEK9</accession>
<reference evidence="2 3" key="1">
    <citation type="submission" date="2018-03" db="EMBL/GenBank/DDBJ databases">
        <title>Genomic Encyclopedia of Archaeal and Bacterial Type Strains, Phase II (KMG-II): from individual species to whole genera.</title>
        <authorList>
            <person name="Goeker M."/>
        </authorList>
    </citation>
    <scope>NUCLEOTIDE SEQUENCE [LARGE SCALE GENOMIC DNA]</scope>
    <source>
        <strain evidence="2 3">DSM 28229</strain>
    </source>
</reference>
<dbReference type="AlphaFoldDB" id="A0A315ZEK9"/>
<gene>
    <name evidence="2" type="ORF">BC781_102807</name>
</gene>
<dbReference type="InterPro" id="IPR025597">
    <property type="entry name" value="DUF4345"/>
</dbReference>
<dbReference type="Proteomes" id="UP000245535">
    <property type="component" value="Unassembled WGS sequence"/>
</dbReference>
<feature type="transmembrane region" description="Helical" evidence="1">
    <location>
        <begin position="106"/>
        <end position="124"/>
    </location>
</feature>
<feature type="transmembrane region" description="Helical" evidence="1">
    <location>
        <begin position="51"/>
        <end position="69"/>
    </location>
</feature>
<organism evidence="2 3">
    <name type="scientific">Sediminitomix flava</name>
    <dbReference type="NCBI Taxonomy" id="379075"/>
    <lineage>
        <taxon>Bacteria</taxon>
        <taxon>Pseudomonadati</taxon>
        <taxon>Bacteroidota</taxon>
        <taxon>Cytophagia</taxon>
        <taxon>Cytophagales</taxon>
        <taxon>Flammeovirgaceae</taxon>
        <taxon>Sediminitomix</taxon>
    </lineage>
</organism>
<dbReference type="OrthoDB" id="959338at2"/>
<name>A0A315ZEK9_SEDFL</name>
<dbReference type="EMBL" id="QGDO01000002">
    <property type="protein sequence ID" value="PWJ43258.1"/>
    <property type="molecule type" value="Genomic_DNA"/>
</dbReference>
<evidence type="ECO:0000256" key="1">
    <source>
        <dbReference type="SAM" id="Phobius"/>
    </source>
</evidence>
<keyword evidence="1" id="KW-0472">Membrane</keyword>
<protein>
    <submittedName>
        <fullName evidence="2">Uncharacterized protein DUF4345</fullName>
    </submittedName>
</protein>
<dbReference type="RefSeq" id="WP_109617657.1">
    <property type="nucleotide sequence ID" value="NZ_QGDO01000002.1"/>
</dbReference>
<evidence type="ECO:0000313" key="3">
    <source>
        <dbReference type="Proteomes" id="UP000245535"/>
    </source>
</evidence>
<dbReference type="Pfam" id="PF14248">
    <property type="entry name" value="DUF4345"/>
    <property type="match status" value="1"/>
</dbReference>
<feature type="transmembrane region" description="Helical" evidence="1">
    <location>
        <begin position="76"/>
        <end position="94"/>
    </location>
</feature>
<keyword evidence="3" id="KW-1185">Reference proteome</keyword>
<evidence type="ECO:0000313" key="2">
    <source>
        <dbReference type="EMBL" id="PWJ43258.1"/>
    </source>
</evidence>
<keyword evidence="1" id="KW-0812">Transmembrane</keyword>